<keyword evidence="1" id="KW-0812">Transmembrane</keyword>
<keyword evidence="1" id="KW-1133">Transmembrane helix</keyword>
<dbReference type="RefSeq" id="WP_089530441.1">
    <property type="nucleotide sequence ID" value="NZ_CP022437.1"/>
</dbReference>
<dbReference type="KEGG" id="vne:CFK40_02075"/>
<name>A0A221M8B6_9BACI</name>
<evidence type="ECO:0000256" key="1">
    <source>
        <dbReference type="SAM" id="Phobius"/>
    </source>
</evidence>
<dbReference type="EMBL" id="CP022437">
    <property type="protein sequence ID" value="ASN03871.1"/>
    <property type="molecule type" value="Genomic_DNA"/>
</dbReference>
<proteinExistence type="predicted"/>
<feature type="transmembrane region" description="Helical" evidence="1">
    <location>
        <begin position="202"/>
        <end position="225"/>
    </location>
</feature>
<gene>
    <name evidence="2" type="ORF">CFK40_02075</name>
</gene>
<feature type="transmembrane region" description="Helical" evidence="1">
    <location>
        <begin position="12"/>
        <end position="36"/>
    </location>
</feature>
<protein>
    <submittedName>
        <fullName evidence="2">TIGR02206 family membrane protein</fullName>
    </submittedName>
</protein>
<dbReference type="InterPro" id="IPR011737">
    <property type="entry name" value="CHP02206_TP0381"/>
</dbReference>
<feature type="transmembrane region" description="Helical" evidence="1">
    <location>
        <begin position="48"/>
        <end position="67"/>
    </location>
</feature>
<reference evidence="2 3" key="1">
    <citation type="journal article" date="2003" name="Int. J. Syst. Evol. Microbiol.">
        <title>Virgibacillus carmonensis sp. nov., Virgibacillus necropolis sp. nov. and Virgibacillus picturae sp. nov., three novel species isolated from deteriorated mural paintings, transfer of the species of the genus salibacillus to Virgibacillus, as Virgibacillus marismortui comb. nov. and Virgibacillus salexigens comb. nov., and emended description of the genus Virgibacillus.</title>
        <authorList>
            <person name="Heyrman J."/>
            <person name="Logan N.A."/>
            <person name="Busse H.J."/>
            <person name="Balcaen A."/>
            <person name="Lebbe L."/>
            <person name="Rodriguez-Diaz M."/>
            <person name="Swings J."/>
            <person name="De Vos P."/>
        </authorList>
    </citation>
    <scope>NUCLEOTIDE SEQUENCE [LARGE SCALE GENOMIC DNA]</scope>
    <source>
        <strain evidence="2 3">LMG 19488</strain>
    </source>
</reference>
<feature type="transmembrane region" description="Helical" evidence="1">
    <location>
        <begin position="103"/>
        <end position="120"/>
    </location>
</feature>
<feature type="transmembrane region" description="Helical" evidence="1">
    <location>
        <begin position="126"/>
        <end position="150"/>
    </location>
</feature>
<sequence length="235" mass="27511">MITSWWSEETDYITVFGVNHIIYLVIVIAALFALLLNRNRVKANPNKIGNVILIVLIIQQILLYSWYLIETGFNLSESLPLHICRISTLLGMYFLLTKNKKALEIMFYFGLYAYGSFLYPQRIYPVYHVIGISFVVNHAVTILLPFYAYIAYNWRPRFSGVIRSYFIFLLYFVGVYFLNPVIDGNYFYLKYRPFFKEWPEEVYIAGVLVVTFVGFCLAFSLVRAIPKSKKESVKK</sequence>
<dbReference type="NCBIfam" id="TIGR02206">
    <property type="entry name" value="intg_mem_TP0381"/>
    <property type="match status" value="1"/>
</dbReference>
<accession>A0A221M8B6</accession>
<dbReference type="AlphaFoldDB" id="A0A221M8B6"/>
<dbReference type="OrthoDB" id="9813172at2"/>
<feature type="transmembrane region" description="Helical" evidence="1">
    <location>
        <begin position="79"/>
        <end position="96"/>
    </location>
</feature>
<dbReference type="Proteomes" id="UP000204391">
    <property type="component" value="Chromosome"/>
</dbReference>
<feature type="transmembrane region" description="Helical" evidence="1">
    <location>
        <begin position="162"/>
        <end position="182"/>
    </location>
</feature>
<keyword evidence="1" id="KW-0472">Membrane</keyword>
<dbReference type="Pfam" id="PF14808">
    <property type="entry name" value="TMEM164"/>
    <property type="match status" value="1"/>
</dbReference>
<evidence type="ECO:0000313" key="3">
    <source>
        <dbReference type="Proteomes" id="UP000204391"/>
    </source>
</evidence>
<keyword evidence="3" id="KW-1185">Reference proteome</keyword>
<evidence type="ECO:0000313" key="2">
    <source>
        <dbReference type="EMBL" id="ASN03871.1"/>
    </source>
</evidence>
<organism evidence="2 3">
    <name type="scientific">Virgibacillus necropolis</name>
    <dbReference type="NCBI Taxonomy" id="163877"/>
    <lineage>
        <taxon>Bacteria</taxon>
        <taxon>Bacillati</taxon>
        <taxon>Bacillota</taxon>
        <taxon>Bacilli</taxon>
        <taxon>Bacillales</taxon>
        <taxon>Bacillaceae</taxon>
        <taxon>Virgibacillus</taxon>
    </lineage>
</organism>